<sequence length="663" mass="74042">MAPANQRHTIFLTPEEDRRLRKTFKDRLQKCRDLTGQPRVPTDPKTLSSQVIQADLLSDMGQTGRSDAVVAFPVGNPYPPCIVSLQDLQPIELADLLVDTHHRGRMLTVRRVSPVVKLQAYSWTVVQKIPSGETERLEMSLHKSKHGHDILESGNIFQIKEPYFTISDQGEPTLRIDHPSDIAIRKDTIPTERPFEVGDSTATIPDTQTPALPTKTPKEWKEEGNAALKQKDLLLAHSNYTQGIQLVTTDGTPKEDSTFDLFRNRAHVNLALNRLDEAKADALSALTNLGDDRHKELDSKSYSRAGIAAYNLGSFQEAKQFFEEQLKLSPNDKEATIRLKQAEKRLKEQETGSYDLKKIKASLLMGHRPVDAATFTRNVKIKDSPGRGRGLYVTCAIKAGDIVMAEKPFCVVWGHEAQALTAMTYDTRHDRIRVFPAGLAKSIVQKLSDNPSQVEKIMDLYGDYRGLDKQLIIRDSGPVIDTFQIHDIVARNAFGPGPAYTGRHQGEQGDSNASAGLWVMAAYINHSCIPNAKLEYIGDLMLIRATRSISANEEIFHSYEGSNDFDARSAALMNTWGFTCDCKLCEAEKADSPDVRKKRGELEKEADAFVQGETASGARRMVILKAKRLEKSIQETYDGERYKGLPRTALVSIQKWIAEASTR</sequence>
<dbReference type="Gene3D" id="2.170.270.10">
    <property type="entry name" value="SET domain"/>
    <property type="match status" value="1"/>
</dbReference>
<feature type="domain" description="SET" evidence="3">
    <location>
        <begin position="377"/>
        <end position="560"/>
    </location>
</feature>
<feature type="repeat" description="TPR" evidence="1">
    <location>
        <begin position="299"/>
        <end position="332"/>
    </location>
</feature>
<dbReference type="Pfam" id="PF13181">
    <property type="entry name" value="TPR_8"/>
    <property type="match status" value="1"/>
</dbReference>
<dbReference type="InterPro" id="IPR019734">
    <property type="entry name" value="TPR_rpt"/>
</dbReference>
<dbReference type="SMART" id="SM00317">
    <property type="entry name" value="SET"/>
    <property type="match status" value="1"/>
</dbReference>
<feature type="region of interest" description="Disordered" evidence="2">
    <location>
        <begin position="193"/>
        <end position="219"/>
    </location>
</feature>
<dbReference type="OrthoDB" id="438641at2759"/>
<dbReference type="PANTHER" id="PTHR47643">
    <property type="entry name" value="TPR DOMAIN PROTEIN (AFU_ORTHOLOGUE AFUA_5G12710)"/>
    <property type="match status" value="1"/>
</dbReference>
<dbReference type="AlphaFoldDB" id="A0A1L7XKI9"/>
<dbReference type="Proteomes" id="UP000184330">
    <property type="component" value="Unassembled WGS sequence"/>
</dbReference>
<dbReference type="STRING" id="576137.A0A1L7XKI9"/>
<evidence type="ECO:0000256" key="1">
    <source>
        <dbReference type="PROSITE-ProRule" id="PRU00339"/>
    </source>
</evidence>
<dbReference type="InterPro" id="IPR011990">
    <property type="entry name" value="TPR-like_helical_dom_sf"/>
</dbReference>
<dbReference type="InterPro" id="IPR046341">
    <property type="entry name" value="SET_dom_sf"/>
</dbReference>
<proteinExistence type="predicted"/>
<dbReference type="SMART" id="SM00028">
    <property type="entry name" value="TPR"/>
    <property type="match status" value="3"/>
</dbReference>
<evidence type="ECO:0000259" key="3">
    <source>
        <dbReference type="PROSITE" id="PS50280"/>
    </source>
</evidence>
<evidence type="ECO:0000313" key="4">
    <source>
        <dbReference type="EMBL" id="CZR65457.1"/>
    </source>
</evidence>
<keyword evidence="5" id="KW-1185">Reference proteome</keyword>
<dbReference type="Gene3D" id="1.25.40.10">
    <property type="entry name" value="Tetratricopeptide repeat domain"/>
    <property type="match status" value="1"/>
</dbReference>
<evidence type="ECO:0000256" key="2">
    <source>
        <dbReference type="SAM" id="MobiDB-lite"/>
    </source>
</evidence>
<protein>
    <recommendedName>
        <fullName evidence="3">SET domain-containing protein</fullName>
    </recommendedName>
</protein>
<dbReference type="PROSITE" id="PS50280">
    <property type="entry name" value="SET"/>
    <property type="match status" value="1"/>
</dbReference>
<gene>
    <name evidence="4" type="ORF">PAC_15357</name>
</gene>
<dbReference type="PANTHER" id="PTHR47643:SF2">
    <property type="entry name" value="TPR DOMAIN PROTEIN (AFU_ORTHOLOGUE AFUA_5G12710)"/>
    <property type="match status" value="1"/>
</dbReference>
<dbReference type="InterPro" id="IPR053209">
    <property type="entry name" value="Gramillin-biosynth_MTr"/>
</dbReference>
<feature type="compositionally biased region" description="Polar residues" evidence="2">
    <location>
        <begin position="200"/>
        <end position="211"/>
    </location>
</feature>
<dbReference type="SUPFAM" id="SSF82199">
    <property type="entry name" value="SET domain"/>
    <property type="match status" value="1"/>
</dbReference>
<organism evidence="4 5">
    <name type="scientific">Phialocephala subalpina</name>
    <dbReference type="NCBI Taxonomy" id="576137"/>
    <lineage>
        <taxon>Eukaryota</taxon>
        <taxon>Fungi</taxon>
        <taxon>Dikarya</taxon>
        <taxon>Ascomycota</taxon>
        <taxon>Pezizomycotina</taxon>
        <taxon>Leotiomycetes</taxon>
        <taxon>Helotiales</taxon>
        <taxon>Mollisiaceae</taxon>
        <taxon>Phialocephala</taxon>
        <taxon>Phialocephala fortinii species complex</taxon>
    </lineage>
</organism>
<dbReference type="Pfam" id="PF00856">
    <property type="entry name" value="SET"/>
    <property type="match status" value="1"/>
</dbReference>
<accession>A0A1L7XKI9</accession>
<keyword evidence="1" id="KW-0802">TPR repeat</keyword>
<dbReference type="PROSITE" id="PS50005">
    <property type="entry name" value="TPR"/>
    <property type="match status" value="1"/>
</dbReference>
<reference evidence="4 5" key="1">
    <citation type="submission" date="2016-03" db="EMBL/GenBank/DDBJ databases">
        <authorList>
            <person name="Ploux O."/>
        </authorList>
    </citation>
    <scope>NUCLEOTIDE SEQUENCE [LARGE SCALE GENOMIC DNA]</scope>
    <source>
        <strain evidence="4 5">UAMH 11012</strain>
    </source>
</reference>
<dbReference type="EMBL" id="FJOG01000031">
    <property type="protein sequence ID" value="CZR65457.1"/>
    <property type="molecule type" value="Genomic_DNA"/>
</dbReference>
<name>A0A1L7XKI9_9HELO</name>
<dbReference type="InterPro" id="IPR001214">
    <property type="entry name" value="SET_dom"/>
</dbReference>
<dbReference type="SUPFAM" id="SSF48452">
    <property type="entry name" value="TPR-like"/>
    <property type="match status" value="1"/>
</dbReference>
<evidence type="ECO:0000313" key="5">
    <source>
        <dbReference type="Proteomes" id="UP000184330"/>
    </source>
</evidence>